<name>A0A409VH88_9AGAR</name>
<evidence type="ECO:0000256" key="2">
    <source>
        <dbReference type="ARBA" id="ARBA00022741"/>
    </source>
</evidence>
<dbReference type="InParanoid" id="A0A409VH88"/>
<reference evidence="5 6" key="1">
    <citation type="journal article" date="2018" name="Evol. Lett.">
        <title>Horizontal gene cluster transfer increased hallucinogenic mushroom diversity.</title>
        <authorList>
            <person name="Reynolds H.T."/>
            <person name="Vijayakumar V."/>
            <person name="Gluck-Thaler E."/>
            <person name="Korotkin H.B."/>
            <person name="Matheny P.B."/>
            <person name="Slot J.C."/>
        </authorList>
    </citation>
    <scope>NUCLEOTIDE SEQUENCE [LARGE SCALE GENOMIC DNA]</scope>
    <source>
        <strain evidence="5 6">SRW20</strain>
    </source>
</reference>
<dbReference type="EMBL" id="NHYE01005649">
    <property type="protein sequence ID" value="PPQ65628.1"/>
    <property type="molecule type" value="Genomic_DNA"/>
</dbReference>
<dbReference type="InterPro" id="IPR050117">
    <property type="entry name" value="MAPK"/>
</dbReference>
<evidence type="ECO:0000313" key="6">
    <source>
        <dbReference type="Proteomes" id="UP000284706"/>
    </source>
</evidence>
<evidence type="ECO:0000259" key="4">
    <source>
        <dbReference type="PROSITE" id="PS50011"/>
    </source>
</evidence>
<dbReference type="PROSITE" id="PS50011">
    <property type="entry name" value="PROTEIN_KINASE_DOM"/>
    <property type="match status" value="1"/>
</dbReference>
<keyword evidence="1" id="KW-0723">Serine/threonine-protein kinase</keyword>
<dbReference type="InterPro" id="IPR000719">
    <property type="entry name" value="Prot_kinase_dom"/>
</dbReference>
<dbReference type="Gene3D" id="1.10.510.10">
    <property type="entry name" value="Transferase(Phosphotransferase) domain 1"/>
    <property type="match status" value="1"/>
</dbReference>
<dbReference type="PANTHER" id="PTHR24055">
    <property type="entry name" value="MITOGEN-ACTIVATED PROTEIN KINASE"/>
    <property type="match status" value="1"/>
</dbReference>
<dbReference type="Gene3D" id="3.30.200.20">
    <property type="entry name" value="Phosphorylase Kinase, domain 1"/>
    <property type="match status" value="1"/>
</dbReference>
<keyword evidence="1" id="KW-0418">Kinase</keyword>
<evidence type="ECO:0000313" key="5">
    <source>
        <dbReference type="EMBL" id="PPQ65628.1"/>
    </source>
</evidence>
<proteinExistence type="predicted"/>
<sequence>MACISTSLILPPARQTPDTPSLTVGKGDTAYVADTYYTLTSCIAIGTTGEVWKAHDEDGLEVVAIKILRQARDSFVARKISQHLHLLKEFVPDALRFLSASNIGVGQIQGYECTIDQLYAGNLRQVIDDRTLHPLPSEHCRSIIWQVLNGLHYLHDIGIIHGNIKPENIFLLDNSTIEVEKIVQNGVSKTVRMLRSPLVKIGDLSAARLPRQKAYYPGGSAGYRCPEVEQCSDWTTKADVFALGCVSYELLAGRELLPDQKNSEMRTGNENMFPYSVDFKSNWAQIYIKDRVALSFVKKATVWHTRRRPTIASLLRHQYFIEFAKD</sequence>
<keyword evidence="6" id="KW-1185">Reference proteome</keyword>
<accession>A0A409VH88</accession>
<dbReference type="GO" id="GO:0004674">
    <property type="term" value="F:protein serine/threonine kinase activity"/>
    <property type="evidence" value="ECO:0007669"/>
    <property type="project" value="UniProtKB-KW"/>
</dbReference>
<dbReference type="AlphaFoldDB" id="A0A409VH88"/>
<keyword evidence="1" id="KW-0808">Transferase</keyword>
<dbReference type="SUPFAM" id="SSF56112">
    <property type="entry name" value="Protein kinase-like (PK-like)"/>
    <property type="match status" value="1"/>
</dbReference>
<dbReference type="STRING" id="231916.A0A409VH88"/>
<dbReference type="GO" id="GO:0005524">
    <property type="term" value="F:ATP binding"/>
    <property type="evidence" value="ECO:0007669"/>
    <property type="project" value="UniProtKB-KW"/>
</dbReference>
<evidence type="ECO:0000256" key="3">
    <source>
        <dbReference type="ARBA" id="ARBA00022840"/>
    </source>
</evidence>
<dbReference type="Pfam" id="PF00069">
    <property type="entry name" value="Pkinase"/>
    <property type="match status" value="1"/>
</dbReference>
<protein>
    <recommendedName>
        <fullName evidence="4">Protein kinase domain-containing protein</fullName>
    </recommendedName>
</protein>
<comment type="caution">
    <text evidence="5">The sequence shown here is derived from an EMBL/GenBank/DDBJ whole genome shotgun (WGS) entry which is preliminary data.</text>
</comment>
<evidence type="ECO:0000256" key="1">
    <source>
        <dbReference type="ARBA" id="ARBA00022527"/>
    </source>
</evidence>
<organism evidence="5 6">
    <name type="scientific">Gymnopilus dilepis</name>
    <dbReference type="NCBI Taxonomy" id="231916"/>
    <lineage>
        <taxon>Eukaryota</taxon>
        <taxon>Fungi</taxon>
        <taxon>Dikarya</taxon>
        <taxon>Basidiomycota</taxon>
        <taxon>Agaricomycotina</taxon>
        <taxon>Agaricomycetes</taxon>
        <taxon>Agaricomycetidae</taxon>
        <taxon>Agaricales</taxon>
        <taxon>Agaricineae</taxon>
        <taxon>Hymenogastraceae</taxon>
        <taxon>Gymnopilus</taxon>
    </lineage>
</organism>
<gene>
    <name evidence="5" type="ORF">CVT26_000570</name>
</gene>
<feature type="domain" description="Protein kinase" evidence="4">
    <location>
        <begin position="37"/>
        <end position="320"/>
    </location>
</feature>
<dbReference type="OrthoDB" id="1668230at2759"/>
<keyword evidence="2" id="KW-0547">Nucleotide-binding</keyword>
<dbReference type="InterPro" id="IPR011009">
    <property type="entry name" value="Kinase-like_dom_sf"/>
</dbReference>
<keyword evidence="3" id="KW-0067">ATP-binding</keyword>
<dbReference type="Proteomes" id="UP000284706">
    <property type="component" value="Unassembled WGS sequence"/>
</dbReference>